<dbReference type="EMBL" id="UINC01105596">
    <property type="protein sequence ID" value="SVC69647.1"/>
    <property type="molecule type" value="Genomic_DNA"/>
</dbReference>
<sequence>MIDVVHGAHSPRGLTSPPVICISYTNDRENIWLEGP</sequence>
<evidence type="ECO:0000313" key="1">
    <source>
        <dbReference type="EMBL" id="SVC69647.1"/>
    </source>
</evidence>
<dbReference type="AlphaFoldDB" id="A0A382P9Y2"/>
<protein>
    <submittedName>
        <fullName evidence="1">Uncharacterized protein</fullName>
    </submittedName>
</protein>
<accession>A0A382P9Y2</accession>
<organism evidence="1">
    <name type="scientific">marine metagenome</name>
    <dbReference type="NCBI Taxonomy" id="408172"/>
    <lineage>
        <taxon>unclassified sequences</taxon>
        <taxon>metagenomes</taxon>
        <taxon>ecological metagenomes</taxon>
    </lineage>
</organism>
<name>A0A382P9Y2_9ZZZZ</name>
<feature type="non-terminal residue" evidence="1">
    <location>
        <position position="36"/>
    </location>
</feature>
<proteinExistence type="predicted"/>
<reference evidence="1" key="1">
    <citation type="submission" date="2018-05" db="EMBL/GenBank/DDBJ databases">
        <authorList>
            <person name="Lanie J.A."/>
            <person name="Ng W.-L."/>
            <person name="Kazmierczak K.M."/>
            <person name="Andrzejewski T.M."/>
            <person name="Davidsen T.M."/>
            <person name="Wayne K.J."/>
            <person name="Tettelin H."/>
            <person name="Glass J.I."/>
            <person name="Rusch D."/>
            <person name="Podicherti R."/>
            <person name="Tsui H.-C.T."/>
            <person name="Winkler M.E."/>
        </authorList>
    </citation>
    <scope>NUCLEOTIDE SEQUENCE</scope>
</reference>
<gene>
    <name evidence="1" type="ORF">METZ01_LOCUS322501</name>
</gene>